<feature type="domain" description="AGC-kinase C-terminal" evidence="8">
    <location>
        <begin position="159"/>
        <end position="214"/>
    </location>
</feature>
<proteinExistence type="predicted"/>
<dbReference type="PROSITE" id="PS51285">
    <property type="entry name" value="AGC_KINASE_CTER"/>
    <property type="match status" value="1"/>
</dbReference>
<name>A0ABN9VJ37_9DINO</name>
<dbReference type="SMART" id="SM00220">
    <property type="entry name" value="S_TKc"/>
    <property type="match status" value="1"/>
</dbReference>
<dbReference type="PANTHER" id="PTHR24353:SF37">
    <property type="entry name" value="CAMP-DEPENDENT PROTEIN KINASE CATALYTIC SUBUNIT PRKX"/>
    <property type="match status" value="1"/>
</dbReference>
<feature type="region of interest" description="Disordered" evidence="6">
    <location>
        <begin position="1"/>
        <end position="20"/>
    </location>
</feature>
<comment type="caution">
    <text evidence="9">The sequence shown here is derived from an EMBL/GenBank/DDBJ whole genome shotgun (WGS) entry which is preliminary data.</text>
</comment>
<evidence type="ECO:0000313" key="9">
    <source>
        <dbReference type="EMBL" id="CAK0873259.1"/>
    </source>
</evidence>
<evidence type="ECO:0000259" key="7">
    <source>
        <dbReference type="PROSITE" id="PS50011"/>
    </source>
</evidence>
<feature type="region of interest" description="Disordered" evidence="6">
    <location>
        <begin position="174"/>
        <end position="209"/>
    </location>
</feature>
<evidence type="ECO:0000256" key="3">
    <source>
        <dbReference type="ARBA" id="ARBA00022741"/>
    </source>
</evidence>
<accession>A0ABN9VJ37</accession>
<dbReference type="Gene3D" id="3.30.200.20">
    <property type="entry name" value="Phosphorylase Kinase, domain 1"/>
    <property type="match status" value="1"/>
</dbReference>
<dbReference type="SUPFAM" id="SSF56112">
    <property type="entry name" value="Protein kinase-like (PK-like)"/>
    <property type="match status" value="1"/>
</dbReference>
<dbReference type="PANTHER" id="PTHR24353">
    <property type="entry name" value="CYCLIC NUCLEOTIDE-DEPENDENT PROTEIN KINASE"/>
    <property type="match status" value="1"/>
</dbReference>
<keyword evidence="4" id="KW-0418">Kinase</keyword>
<evidence type="ECO:0000259" key="8">
    <source>
        <dbReference type="PROSITE" id="PS51285"/>
    </source>
</evidence>
<keyword evidence="3" id="KW-0547">Nucleotide-binding</keyword>
<gene>
    <name evidence="9" type="ORF">PCOR1329_LOCUS58517</name>
</gene>
<keyword evidence="10" id="KW-1185">Reference proteome</keyword>
<organism evidence="9 10">
    <name type="scientific">Prorocentrum cordatum</name>
    <dbReference type="NCBI Taxonomy" id="2364126"/>
    <lineage>
        <taxon>Eukaryota</taxon>
        <taxon>Sar</taxon>
        <taxon>Alveolata</taxon>
        <taxon>Dinophyceae</taxon>
        <taxon>Prorocentrales</taxon>
        <taxon>Prorocentraceae</taxon>
        <taxon>Prorocentrum</taxon>
    </lineage>
</organism>
<evidence type="ECO:0008006" key="11">
    <source>
        <dbReference type="Google" id="ProtNLM"/>
    </source>
</evidence>
<dbReference type="Proteomes" id="UP001189429">
    <property type="component" value="Unassembled WGS sequence"/>
</dbReference>
<keyword evidence="2" id="KW-0808">Transferase</keyword>
<protein>
    <recommendedName>
        <fullName evidence="11">Non-specific serine/threonine protein kinase</fullName>
    </recommendedName>
</protein>
<evidence type="ECO:0000313" key="10">
    <source>
        <dbReference type="Proteomes" id="UP001189429"/>
    </source>
</evidence>
<evidence type="ECO:0000256" key="5">
    <source>
        <dbReference type="ARBA" id="ARBA00022840"/>
    </source>
</evidence>
<evidence type="ECO:0000256" key="6">
    <source>
        <dbReference type="SAM" id="MobiDB-lite"/>
    </source>
</evidence>
<evidence type="ECO:0000256" key="2">
    <source>
        <dbReference type="ARBA" id="ARBA00022679"/>
    </source>
</evidence>
<dbReference type="Gene3D" id="1.10.510.10">
    <property type="entry name" value="Transferase(Phosphotransferase) domain 1"/>
    <property type="match status" value="1"/>
</dbReference>
<evidence type="ECO:0000256" key="4">
    <source>
        <dbReference type="ARBA" id="ARBA00022777"/>
    </source>
</evidence>
<evidence type="ECO:0000256" key="1">
    <source>
        <dbReference type="ARBA" id="ARBA00022527"/>
    </source>
</evidence>
<dbReference type="EMBL" id="CAUYUJ010017260">
    <property type="protein sequence ID" value="CAK0873259.1"/>
    <property type="molecule type" value="Genomic_DNA"/>
</dbReference>
<reference evidence="9" key="1">
    <citation type="submission" date="2023-10" db="EMBL/GenBank/DDBJ databases">
        <authorList>
            <person name="Chen Y."/>
            <person name="Shah S."/>
            <person name="Dougan E. K."/>
            <person name="Thang M."/>
            <person name="Chan C."/>
        </authorList>
    </citation>
    <scope>NUCLEOTIDE SEQUENCE [LARGE SCALE GENOMIC DNA]</scope>
</reference>
<feature type="compositionally biased region" description="Basic and acidic residues" evidence="6">
    <location>
        <begin position="181"/>
        <end position="193"/>
    </location>
</feature>
<sequence length="214" mass="23560">MPLPSRLERRRPRSPAGRGQSVVYRSLKPEDILLDADGYCKLIDFGFAKELPEGDKTFTLCGTPEYLAPEVILNQGHGRAADWYSLGVLAYEMTVGKPPFQGKDANEVYQNILTGRIKFPATADTGMKSLVKGLLQSNPETRAGGRGGAEGVRSAAWFRGLSWEDLLARRLPAPFRPPLRGADDTSRYPKQEEPDGGAAGGELDPRADVFRRLW</sequence>
<feature type="domain" description="Protein kinase" evidence="7">
    <location>
        <begin position="1"/>
        <end position="158"/>
    </location>
</feature>
<dbReference type="InterPro" id="IPR000719">
    <property type="entry name" value="Prot_kinase_dom"/>
</dbReference>
<keyword evidence="1" id="KW-0723">Serine/threonine-protein kinase</keyword>
<dbReference type="PROSITE" id="PS50011">
    <property type="entry name" value="PROTEIN_KINASE_DOM"/>
    <property type="match status" value="1"/>
</dbReference>
<dbReference type="InterPro" id="IPR000961">
    <property type="entry name" value="AGC-kinase_C"/>
</dbReference>
<dbReference type="Pfam" id="PF00069">
    <property type="entry name" value="Pkinase"/>
    <property type="match status" value="1"/>
</dbReference>
<dbReference type="InterPro" id="IPR011009">
    <property type="entry name" value="Kinase-like_dom_sf"/>
</dbReference>
<keyword evidence="5" id="KW-0067">ATP-binding</keyword>